<proteinExistence type="predicted"/>
<evidence type="ECO:0000313" key="2">
    <source>
        <dbReference type="Proteomes" id="UP001164250"/>
    </source>
</evidence>
<keyword evidence="2" id="KW-1185">Reference proteome</keyword>
<accession>A0ACC1AJA1</accession>
<protein>
    <submittedName>
        <fullName evidence="1">Uncharacterized protein</fullName>
    </submittedName>
</protein>
<gene>
    <name evidence="1" type="ORF">Patl1_07321</name>
</gene>
<name>A0ACC1AJA1_9ROSI</name>
<evidence type="ECO:0000313" key="1">
    <source>
        <dbReference type="EMBL" id="KAJ0086747.1"/>
    </source>
</evidence>
<dbReference type="Proteomes" id="UP001164250">
    <property type="component" value="Chromosome 10"/>
</dbReference>
<dbReference type="EMBL" id="CM047906">
    <property type="protein sequence ID" value="KAJ0086747.1"/>
    <property type="molecule type" value="Genomic_DNA"/>
</dbReference>
<comment type="caution">
    <text evidence="1">The sequence shown here is derived from an EMBL/GenBank/DDBJ whole genome shotgun (WGS) entry which is preliminary data.</text>
</comment>
<sequence length="29" mass="3472">MGHFPFHRRKMIFPIGNDVMIRLEVGFLI</sequence>
<organism evidence="1 2">
    <name type="scientific">Pistacia atlantica</name>
    <dbReference type="NCBI Taxonomy" id="434234"/>
    <lineage>
        <taxon>Eukaryota</taxon>
        <taxon>Viridiplantae</taxon>
        <taxon>Streptophyta</taxon>
        <taxon>Embryophyta</taxon>
        <taxon>Tracheophyta</taxon>
        <taxon>Spermatophyta</taxon>
        <taxon>Magnoliopsida</taxon>
        <taxon>eudicotyledons</taxon>
        <taxon>Gunneridae</taxon>
        <taxon>Pentapetalae</taxon>
        <taxon>rosids</taxon>
        <taxon>malvids</taxon>
        <taxon>Sapindales</taxon>
        <taxon>Anacardiaceae</taxon>
        <taxon>Pistacia</taxon>
    </lineage>
</organism>
<reference evidence="2" key="1">
    <citation type="journal article" date="2023" name="G3 (Bethesda)">
        <title>Genome assembly and association tests identify interacting loci associated with vigor, precocity, and sex in interspecific pistachio rootstocks.</title>
        <authorList>
            <person name="Palmer W."/>
            <person name="Jacygrad E."/>
            <person name="Sagayaradj S."/>
            <person name="Cavanaugh K."/>
            <person name="Han R."/>
            <person name="Bertier L."/>
            <person name="Beede B."/>
            <person name="Kafkas S."/>
            <person name="Golino D."/>
            <person name="Preece J."/>
            <person name="Michelmore R."/>
        </authorList>
    </citation>
    <scope>NUCLEOTIDE SEQUENCE [LARGE SCALE GENOMIC DNA]</scope>
</reference>